<protein>
    <submittedName>
        <fullName evidence="1">Uncharacterized protein</fullName>
    </submittedName>
</protein>
<evidence type="ECO:0000313" key="2">
    <source>
        <dbReference type="Proteomes" id="UP000758155"/>
    </source>
</evidence>
<keyword evidence="2" id="KW-1185">Reference proteome</keyword>
<dbReference type="AlphaFoldDB" id="A0A9P4WSQ2"/>
<comment type="caution">
    <text evidence="1">The sequence shown here is derived from an EMBL/GenBank/DDBJ whole genome shotgun (WGS) entry which is preliminary data.</text>
</comment>
<gene>
    <name evidence="1" type="ORF">E8E12_009373</name>
</gene>
<reference evidence="1" key="1">
    <citation type="submission" date="2019-04" db="EMBL/GenBank/DDBJ databases">
        <title>Sequencing of skin fungus with MAO and IRED activity.</title>
        <authorList>
            <person name="Marsaioli A.J."/>
            <person name="Bonatto J.M.C."/>
            <person name="Reis Junior O."/>
        </authorList>
    </citation>
    <scope>NUCLEOTIDE SEQUENCE</scope>
    <source>
        <strain evidence="1">28M1</strain>
    </source>
</reference>
<sequence length="119" mass="13040">MLIHHEHRQHSSITFTNLHCSMEAFTTVPPAPIVTLPIKGTVGASPRRLPTPLLELPAERARRKAQRAVDIGESRAATAEHKAKVNQETTDWETAKKAMNGGGGVKIVTAEQAAFFIRH</sequence>
<proteinExistence type="predicted"/>
<dbReference type="Proteomes" id="UP000758155">
    <property type="component" value="Unassembled WGS sequence"/>
</dbReference>
<evidence type="ECO:0000313" key="1">
    <source>
        <dbReference type="EMBL" id="KAF3040768.1"/>
    </source>
</evidence>
<accession>A0A9P4WSQ2</accession>
<organism evidence="1 2">
    <name type="scientific">Didymella heteroderae</name>
    <dbReference type="NCBI Taxonomy" id="1769908"/>
    <lineage>
        <taxon>Eukaryota</taxon>
        <taxon>Fungi</taxon>
        <taxon>Dikarya</taxon>
        <taxon>Ascomycota</taxon>
        <taxon>Pezizomycotina</taxon>
        <taxon>Dothideomycetes</taxon>
        <taxon>Pleosporomycetidae</taxon>
        <taxon>Pleosporales</taxon>
        <taxon>Pleosporineae</taxon>
        <taxon>Didymellaceae</taxon>
        <taxon>Didymella</taxon>
    </lineage>
</organism>
<dbReference type="EMBL" id="SWKV01000024">
    <property type="protein sequence ID" value="KAF3040768.1"/>
    <property type="molecule type" value="Genomic_DNA"/>
</dbReference>
<name>A0A9P4WSQ2_9PLEO</name>